<keyword evidence="2" id="KW-1185">Reference proteome</keyword>
<protein>
    <submittedName>
        <fullName evidence="3">Polyamine-modulated factor 1-binding protein 1</fullName>
    </submittedName>
</protein>
<dbReference type="PANTHER" id="PTHR18881">
    <property type="entry name" value="POLYAMINE-MODULATED FACTOR 1-BINDING PROTEIN 1-RELATED"/>
    <property type="match status" value="1"/>
</dbReference>
<dbReference type="GeneID" id="102745796"/>
<feature type="coiled-coil region" evidence="1">
    <location>
        <begin position="498"/>
        <end position="525"/>
    </location>
</feature>
<dbReference type="InterPro" id="IPR037391">
    <property type="entry name" value="PMF1-bd"/>
</dbReference>
<feature type="coiled-coil region" evidence="1">
    <location>
        <begin position="154"/>
        <end position="300"/>
    </location>
</feature>
<reference evidence="3" key="1">
    <citation type="submission" date="2025-08" db="UniProtKB">
        <authorList>
            <consortium name="RefSeq"/>
        </authorList>
    </citation>
    <scope>IDENTIFICATION</scope>
    <source>
        <tissue evidence="3">Liver</tissue>
    </source>
</reference>
<accession>A0A7F8RKE8</accession>
<dbReference type="AlphaFoldDB" id="A0A7F8RKE8"/>
<gene>
    <name evidence="3" type="primary">PMFBP1</name>
</gene>
<dbReference type="PANTHER" id="PTHR18881:SF2">
    <property type="entry name" value="POLYAMINE-MODULATED FACTOR 1-BINDING PROTEIN 1"/>
    <property type="match status" value="1"/>
</dbReference>
<dbReference type="GO" id="GO:0007283">
    <property type="term" value="P:spermatogenesis"/>
    <property type="evidence" value="ECO:0007669"/>
    <property type="project" value="TreeGrafter"/>
</dbReference>
<name>A0A7F8RKE8_LEPWE</name>
<dbReference type="KEGG" id="lww:102745796"/>
<dbReference type="CTD" id="83449"/>
<evidence type="ECO:0000313" key="3">
    <source>
        <dbReference type="RefSeq" id="XP_030893820.1"/>
    </source>
</evidence>
<dbReference type="OrthoDB" id="6350415at2759"/>
<organism evidence="2 3">
    <name type="scientific">Leptonychotes weddellii</name>
    <name type="common">Weddell seal</name>
    <name type="synonym">Otaria weddellii</name>
    <dbReference type="NCBI Taxonomy" id="9713"/>
    <lineage>
        <taxon>Eukaryota</taxon>
        <taxon>Metazoa</taxon>
        <taxon>Chordata</taxon>
        <taxon>Craniata</taxon>
        <taxon>Vertebrata</taxon>
        <taxon>Euteleostomi</taxon>
        <taxon>Mammalia</taxon>
        <taxon>Eutheria</taxon>
        <taxon>Laurasiatheria</taxon>
        <taxon>Carnivora</taxon>
        <taxon>Caniformia</taxon>
        <taxon>Pinnipedia</taxon>
        <taxon>Phocidae</taxon>
        <taxon>Monachinae</taxon>
        <taxon>Lobodontini</taxon>
        <taxon>Leptonychotes</taxon>
    </lineage>
</organism>
<evidence type="ECO:0000313" key="2">
    <source>
        <dbReference type="Proteomes" id="UP000245341"/>
    </source>
</evidence>
<evidence type="ECO:0000256" key="1">
    <source>
        <dbReference type="SAM" id="Coils"/>
    </source>
</evidence>
<dbReference type="RefSeq" id="XP_030893820.1">
    <property type="nucleotide sequence ID" value="XM_031037960.1"/>
</dbReference>
<proteinExistence type="predicted"/>
<sequence>MASEISRDKGGNQSQQKCRKGVDELKFHFRQLVPVIFTLSDGEKHVAAASVNVVDSSTEKLNAASARAVTKGRPAGGKKGGISFEYKKAVPWADAAELDMPVKEMRHEEVKVSKEMQETAPQKTQNKAIRLAKTPSVVTFTNISFKVYNKAQKMLKLKGELRGAKEMKDEHREQASAKSSLTEELQEVTRLLEEKREQLKKSKEQEKLLEQELETFRQEEKKKEKMTKENLRMLEEENETVKAQLMQCSAQLESSLSKQNASQQVIQELNNELVLQKEALESLQVQLEKAVQKEKQYLQTMVSKEAYEELSRKSIACQDDLTQTLEKLNHTTSETKSLHRTLAQAQERKVQLEDEIIAYEERMKKLNMELKKLQGFQQQSELEVQAFDKKLEEMSNQVLQWQKQHQSDLKMLAAKEEQLRAFQEEMAALKENLLADEKEPACVPQRSTAKDTCRLRRENDQIMSNMEQWAKEQKIANEKLGNKLREQVKYIAKLTGEKDHLHNVMVHLQQENKKLKTEIEEKKLKTGHPRLYTKALGPSTMEPIQRGKVCATLGFRGTTQDVSQRMDITKFVGIPHCSGMSAICLLLLI</sequence>
<dbReference type="Proteomes" id="UP000245341">
    <property type="component" value="Unplaced"/>
</dbReference>
<keyword evidence="1" id="KW-0175">Coiled coil</keyword>
<feature type="coiled-coil region" evidence="1">
    <location>
        <begin position="335"/>
        <end position="439"/>
    </location>
</feature>